<proteinExistence type="predicted"/>
<dbReference type="PANTHER" id="PTHR37763">
    <property type="entry name" value="EXOSOME COMPLEX EXONUCLEASE"/>
    <property type="match status" value="1"/>
</dbReference>
<dbReference type="AlphaFoldDB" id="A0A1Q3DAR9"/>
<evidence type="ECO:0000313" key="2">
    <source>
        <dbReference type="Proteomes" id="UP000187406"/>
    </source>
</evidence>
<gene>
    <name evidence="1" type="ORF">CFOL_v3_33001</name>
</gene>
<dbReference type="InParanoid" id="A0A1Q3DAR9"/>
<protein>
    <submittedName>
        <fullName evidence="1">Uncharacterized protein</fullName>
    </submittedName>
</protein>
<reference evidence="2" key="1">
    <citation type="submission" date="2016-04" db="EMBL/GenBank/DDBJ databases">
        <title>Cephalotus genome sequencing.</title>
        <authorList>
            <person name="Fukushima K."/>
            <person name="Hasebe M."/>
            <person name="Fang X."/>
        </authorList>
    </citation>
    <scope>NUCLEOTIDE SEQUENCE [LARGE SCALE GENOMIC DNA]</scope>
    <source>
        <strain evidence="2">cv. St1</strain>
    </source>
</reference>
<organism evidence="1 2">
    <name type="scientific">Cephalotus follicularis</name>
    <name type="common">Albany pitcher plant</name>
    <dbReference type="NCBI Taxonomy" id="3775"/>
    <lineage>
        <taxon>Eukaryota</taxon>
        <taxon>Viridiplantae</taxon>
        <taxon>Streptophyta</taxon>
        <taxon>Embryophyta</taxon>
        <taxon>Tracheophyta</taxon>
        <taxon>Spermatophyta</taxon>
        <taxon>Magnoliopsida</taxon>
        <taxon>eudicotyledons</taxon>
        <taxon>Gunneridae</taxon>
        <taxon>Pentapetalae</taxon>
        <taxon>rosids</taxon>
        <taxon>fabids</taxon>
        <taxon>Oxalidales</taxon>
        <taxon>Cephalotaceae</taxon>
        <taxon>Cephalotus</taxon>
    </lineage>
</organism>
<keyword evidence="2" id="KW-1185">Reference proteome</keyword>
<accession>A0A1Q3DAR9</accession>
<dbReference type="STRING" id="3775.A0A1Q3DAR9"/>
<dbReference type="Proteomes" id="UP000187406">
    <property type="component" value="Unassembled WGS sequence"/>
</dbReference>
<comment type="caution">
    <text evidence="1">The sequence shown here is derived from an EMBL/GenBank/DDBJ whole genome shotgun (WGS) entry which is preliminary data.</text>
</comment>
<name>A0A1Q3DAR9_CEPFO</name>
<dbReference type="FunCoup" id="A0A1Q3DAR9">
    <property type="interactions" value="363"/>
</dbReference>
<sequence length="421" mass="47962">MSWKYVQKFFNGGIWPKAKRNGVMHVNVMRYHCSGESDEEVLPPGWYEKVFPKITRLTHFLKNVDSIDTRLVNVNDDSIIINDRVEERMRTFKSLVRVFLGSPSVQQTLKRNMEALQGGATCASFDCFSKPSEREPLIVNSLTTVSNFLNVSAQQKKSLRLNICPQVTQHNIWTGALAAILNGLKSELALLDNVSLSKNAEMGQQIVSNCLQFLADFDVSCDPNSTSWMRLAPAKRVDIHSMNKWEDVFDMFNDLIECLDSERGQLYHVTKLEVMKEGLAQIKDVLVDRNIGYKEIRHQESIVRKKLTKTLGHSSRCLFTLLLYYLYGRVRDIEVDICGGLCGGENKFRLCMGRILTSCEERMVGRGVKQLDRALGLFKFVWETAGMKGDLNLQGHLWCVGVKDRMLTYRGNVFFVHGISL</sequence>
<evidence type="ECO:0000313" key="1">
    <source>
        <dbReference type="EMBL" id="GAV89587.1"/>
    </source>
</evidence>
<dbReference type="OrthoDB" id="770241at2759"/>
<dbReference type="PANTHER" id="PTHR37763:SF1">
    <property type="entry name" value="EXOSOME COMPLEX EXONUCLEASE"/>
    <property type="match status" value="1"/>
</dbReference>
<dbReference type="EMBL" id="BDDD01005605">
    <property type="protein sequence ID" value="GAV89587.1"/>
    <property type="molecule type" value="Genomic_DNA"/>
</dbReference>